<comment type="catalytic activity">
    <reaction evidence="1">
        <text>S-ubiquitinyl-[E2 ubiquitin-conjugating enzyme]-L-cysteine + [acceptor protein]-L-lysine = [E2 ubiquitin-conjugating enzyme]-L-cysteine + N(6)-ubiquitinyl-[acceptor protein]-L-lysine.</text>
        <dbReference type="EC" id="2.3.2.27"/>
    </reaction>
</comment>
<organism evidence="18 19">
    <name type="scientific">Arabis alpina</name>
    <name type="common">Alpine rock-cress</name>
    <dbReference type="NCBI Taxonomy" id="50452"/>
    <lineage>
        <taxon>Eukaryota</taxon>
        <taxon>Viridiplantae</taxon>
        <taxon>Streptophyta</taxon>
        <taxon>Embryophyta</taxon>
        <taxon>Tracheophyta</taxon>
        <taxon>Spermatophyta</taxon>
        <taxon>Magnoliopsida</taxon>
        <taxon>eudicotyledons</taxon>
        <taxon>Gunneridae</taxon>
        <taxon>Pentapetalae</taxon>
        <taxon>rosids</taxon>
        <taxon>malvids</taxon>
        <taxon>Brassicales</taxon>
        <taxon>Brassicaceae</taxon>
        <taxon>Arabideae</taxon>
        <taxon>Arabis</taxon>
    </lineage>
</organism>
<protein>
    <recommendedName>
        <fullName evidence="4">RING-type E3 ubiquitin transferase</fullName>
        <ecNumber evidence="4">2.3.2.27</ecNumber>
    </recommendedName>
</protein>
<evidence type="ECO:0000256" key="16">
    <source>
        <dbReference type="SAM" id="SignalP"/>
    </source>
</evidence>
<dbReference type="InterPro" id="IPR001841">
    <property type="entry name" value="Znf_RING"/>
</dbReference>
<dbReference type="GO" id="GO:0008270">
    <property type="term" value="F:zinc ion binding"/>
    <property type="evidence" value="ECO:0007669"/>
    <property type="project" value="UniProtKB-KW"/>
</dbReference>
<evidence type="ECO:0000256" key="12">
    <source>
        <dbReference type="ARBA" id="ARBA00023136"/>
    </source>
</evidence>
<dbReference type="FunFam" id="3.30.40.10:FF:000187">
    <property type="entry name" value="E3 ubiquitin-protein ligase ATL6"/>
    <property type="match status" value="1"/>
</dbReference>
<dbReference type="OMA" id="STGHSMI"/>
<sequence length="291" mass="32653">MTRVNCFNPHRWIIILHVALIVQSKVNAQSLSPDPIQSGQSPSRKTTVFSVIITVFFIIGFLSVYIRHCSHSNPTTNNHRIQTDSSRRNGLDDAVIETFPVFSYSTVKESKLGSNDLECAICLNDLEDRETVRLLPICNHLFHIDCIDAWLYSHATCPVCRSDLTAESEYSGEEEIRSPIRDQVVIEIIEDSVKSNNRARLSKLPRSNSTGHSIGRFSDCTERFTLRLPEDVKRRLMVVKGRRLKRARSFDGVLTAGDIGSGVKSDRVNWAGLFGSGSVKSQRSNGESLMK</sequence>
<keyword evidence="19" id="KW-1185">Reference proteome</keyword>
<dbReference type="SMART" id="SM00184">
    <property type="entry name" value="RING"/>
    <property type="match status" value="1"/>
</dbReference>
<evidence type="ECO:0000256" key="4">
    <source>
        <dbReference type="ARBA" id="ARBA00012483"/>
    </source>
</evidence>
<evidence type="ECO:0000313" key="19">
    <source>
        <dbReference type="Proteomes" id="UP000029120"/>
    </source>
</evidence>
<evidence type="ECO:0000256" key="5">
    <source>
        <dbReference type="ARBA" id="ARBA00022679"/>
    </source>
</evidence>
<dbReference type="Pfam" id="PF13639">
    <property type="entry name" value="zf-RING_2"/>
    <property type="match status" value="1"/>
</dbReference>
<dbReference type="PROSITE" id="PS50089">
    <property type="entry name" value="ZF_RING_2"/>
    <property type="match status" value="1"/>
</dbReference>
<evidence type="ECO:0000256" key="8">
    <source>
        <dbReference type="ARBA" id="ARBA00022771"/>
    </source>
</evidence>
<dbReference type="Gene3D" id="3.30.40.10">
    <property type="entry name" value="Zinc/RING finger domain, C3HC4 (zinc finger)"/>
    <property type="match status" value="1"/>
</dbReference>
<dbReference type="eggNOG" id="KOG0800">
    <property type="taxonomic scope" value="Eukaryota"/>
</dbReference>
<dbReference type="OrthoDB" id="8062037at2759"/>
<evidence type="ECO:0000256" key="11">
    <source>
        <dbReference type="ARBA" id="ARBA00022989"/>
    </source>
</evidence>
<evidence type="ECO:0000256" key="13">
    <source>
        <dbReference type="ARBA" id="ARBA00024209"/>
    </source>
</evidence>
<dbReference type="EC" id="2.3.2.27" evidence="4"/>
<comment type="similarity">
    <text evidence="13">Belongs to the RING-type zinc finger family. ATL subfamily.</text>
</comment>
<keyword evidence="10" id="KW-0862">Zinc</keyword>
<dbReference type="Gramene" id="KFK30397">
    <property type="protein sequence ID" value="KFK30397"/>
    <property type="gene ID" value="AALP_AA7G255900"/>
</dbReference>
<keyword evidence="16" id="KW-0732">Signal</keyword>
<evidence type="ECO:0000256" key="3">
    <source>
        <dbReference type="ARBA" id="ARBA00004906"/>
    </source>
</evidence>
<keyword evidence="11 15" id="KW-1133">Transmembrane helix</keyword>
<dbReference type="CDD" id="cd16461">
    <property type="entry name" value="RING-H2_EL5-like"/>
    <property type="match status" value="1"/>
</dbReference>
<evidence type="ECO:0000256" key="7">
    <source>
        <dbReference type="ARBA" id="ARBA00022723"/>
    </source>
</evidence>
<evidence type="ECO:0000313" key="18">
    <source>
        <dbReference type="EMBL" id="KFK30397.1"/>
    </source>
</evidence>
<keyword evidence="12 15" id="KW-0472">Membrane</keyword>
<reference evidence="19" key="1">
    <citation type="journal article" date="2015" name="Nat. Plants">
        <title>Genome expansion of Arabis alpina linked with retrotransposition and reduced symmetric DNA methylation.</title>
        <authorList>
            <person name="Willing E.M."/>
            <person name="Rawat V."/>
            <person name="Mandakova T."/>
            <person name="Maumus F."/>
            <person name="James G.V."/>
            <person name="Nordstroem K.J."/>
            <person name="Becker C."/>
            <person name="Warthmann N."/>
            <person name="Chica C."/>
            <person name="Szarzynska B."/>
            <person name="Zytnicki M."/>
            <person name="Albani M.C."/>
            <person name="Kiefer C."/>
            <person name="Bergonzi S."/>
            <person name="Castaings L."/>
            <person name="Mateos J.L."/>
            <person name="Berns M.C."/>
            <person name="Bujdoso N."/>
            <person name="Piofczyk T."/>
            <person name="de Lorenzo L."/>
            <person name="Barrero-Sicilia C."/>
            <person name="Mateos I."/>
            <person name="Piednoel M."/>
            <person name="Hagmann J."/>
            <person name="Chen-Min-Tao R."/>
            <person name="Iglesias-Fernandez R."/>
            <person name="Schuster S.C."/>
            <person name="Alonso-Blanco C."/>
            <person name="Roudier F."/>
            <person name="Carbonero P."/>
            <person name="Paz-Ares J."/>
            <person name="Davis S.J."/>
            <person name="Pecinka A."/>
            <person name="Quesneville H."/>
            <person name="Colot V."/>
            <person name="Lysak M.A."/>
            <person name="Weigel D."/>
            <person name="Coupland G."/>
            <person name="Schneeberger K."/>
        </authorList>
    </citation>
    <scope>NUCLEOTIDE SEQUENCE [LARGE SCALE GENOMIC DNA]</scope>
    <source>
        <strain evidence="19">cv. Pajares</strain>
    </source>
</reference>
<evidence type="ECO:0000256" key="14">
    <source>
        <dbReference type="PROSITE-ProRule" id="PRU00175"/>
    </source>
</evidence>
<evidence type="ECO:0000259" key="17">
    <source>
        <dbReference type="PROSITE" id="PS50089"/>
    </source>
</evidence>
<dbReference type="PANTHER" id="PTHR14155:SF507">
    <property type="entry name" value="RING-H2 FINGER PROTEIN ATL32"/>
    <property type="match status" value="1"/>
</dbReference>
<name>A0A087GKJ5_ARAAL</name>
<dbReference type="Proteomes" id="UP000029120">
    <property type="component" value="Chromosome 7"/>
</dbReference>
<dbReference type="GO" id="GO:0061630">
    <property type="term" value="F:ubiquitin protein ligase activity"/>
    <property type="evidence" value="ECO:0007669"/>
    <property type="project" value="UniProtKB-EC"/>
</dbReference>
<dbReference type="AlphaFoldDB" id="A0A087GKJ5"/>
<evidence type="ECO:0000256" key="9">
    <source>
        <dbReference type="ARBA" id="ARBA00022786"/>
    </source>
</evidence>
<comment type="subcellular location">
    <subcellularLocation>
        <location evidence="2">Membrane</location>
        <topology evidence="2">Single-pass membrane protein</topology>
    </subcellularLocation>
</comment>
<proteinExistence type="inferred from homology"/>
<gene>
    <name evidence="18" type="ordered locus">AALP_Aa7g255900</name>
</gene>
<feature type="signal peptide" evidence="16">
    <location>
        <begin position="1"/>
        <end position="28"/>
    </location>
</feature>
<keyword evidence="6 15" id="KW-0812">Transmembrane</keyword>
<dbReference type="InterPro" id="IPR013083">
    <property type="entry name" value="Znf_RING/FYVE/PHD"/>
</dbReference>
<keyword evidence="8 14" id="KW-0863">Zinc-finger</keyword>
<dbReference type="PANTHER" id="PTHR14155">
    <property type="entry name" value="RING FINGER DOMAIN-CONTAINING"/>
    <property type="match status" value="1"/>
</dbReference>
<keyword evidence="7" id="KW-0479">Metal-binding</keyword>
<comment type="pathway">
    <text evidence="3">Protein modification; protein ubiquitination.</text>
</comment>
<feature type="chain" id="PRO_5005412643" description="RING-type E3 ubiquitin transferase" evidence="16">
    <location>
        <begin position="29"/>
        <end position="291"/>
    </location>
</feature>
<feature type="domain" description="RING-type" evidence="17">
    <location>
        <begin position="119"/>
        <end position="161"/>
    </location>
</feature>
<keyword evidence="5" id="KW-0808">Transferase</keyword>
<evidence type="ECO:0000256" key="1">
    <source>
        <dbReference type="ARBA" id="ARBA00000900"/>
    </source>
</evidence>
<evidence type="ECO:0000256" key="2">
    <source>
        <dbReference type="ARBA" id="ARBA00004167"/>
    </source>
</evidence>
<evidence type="ECO:0000256" key="15">
    <source>
        <dbReference type="SAM" id="Phobius"/>
    </source>
</evidence>
<evidence type="ECO:0000256" key="6">
    <source>
        <dbReference type="ARBA" id="ARBA00022692"/>
    </source>
</evidence>
<dbReference type="EMBL" id="CM002875">
    <property type="protein sequence ID" value="KFK30397.1"/>
    <property type="molecule type" value="Genomic_DNA"/>
</dbReference>
<dbReference type="SUPFAM" id="SSF57850">
    <property type="entry name" value="RING/U-box"/>
    <property type="match status" value="1"/>
</dbReference>
<accession>A0A087GKJ5</accession>
<feature type="transmembrane region" description="Helical" evidence="15">
    <location>
        <begin position="47"/>
        <end position="66"/>
    </location>
</feature>
<keyword evidence="9" id="KW-0833">Ubl conjugation pathway</keyword>
<dbReference type="GO" id="GO:0016020">
    <property type="term" value="C:membrane"/>
    <property type="evidence" value="ECO:0007669"/>
    <property type="project" value="UniProtKB-SubCell"/>
</dbReference>
<evidence type="ECO:0000256" key="10">
    <source>
        <dbReference type="ARBA" id="ARBA00022833"/>
    </source>
</evidence>
<dbReference type="InterPro" id="IPR053238">
    <property type="entry name" value="RING-H2_zinc_finger"/>
</dbReference>